<evidence type="ECO:0000313" key="4">
    <source>
        <dbReference type="EMBL" id="PKU43792.1"/>
    </source>
</evidence>
<reference evidence="5" key="2">
    <citation type="submission" date="2017-12" db="EMBL/GenBank/DDBJ databases">
        <title>Genome sequence of the Bar-tailed Godwit (Limosa lapponica baueri).</title>
        <authorList>
            <person name="Lima N.C.B."/>
            <person name="Parody-Merino A.M."/>
            <person name="Battley P.F."/>
            <person name="Fidler A.E."/>
            <person name="Prosdocimi F."/>
        </authorList>
    </citation>
    <scope>NUCLEOTIDE SEQUENCE [LARGE SCALE GENOMIC DNA]</scope>
</reference>
<keyword evidence="4" id="KW-0675">Receptor</keyword>
<gene>
    <name evidence="4" type="ORF">llap_5918</name>
</gene>
<feature type="signal peptide" evidence="3">
    <location>
        <begin position="1"/>
        <end position="27"/>
    </location>
</feature>
<organism evidence="4 5">
    <name type="scientific">Limosa lapponica baueri</name>
    <dbReference type="NCBI Taxonomy" id="1758121"/>
    <lineage>
        <taxon>Eukaryota</taxon>
        <taxon>Metazoa</taxon>
        <taxon>Chordata</taxon>
        <taxon>Craniata</taxon>
        <taxon>Vertebrata</taxon>
        <taxon>Euteleostomi</taxon>
        <taxon>Archelosauria</taxon>
        <taxon>Archosauria</taxon>
        <taxon>Dinosauria</taxon>
        <taxon>Saurischia</taxon>
        <taxon>Theropoda</taxon>
        <taxon>Coelurosauria</taxon>
        <taxon>Aves</taxon>
        <taxon>Neognathae</taxon>
        <taxon>Neoaves</taxon>
        <taxon>Charadriiformes</taxon>
        <taxon>Scolopacidae</taxon>
        <taxon>Limosa</taxon>
    </lineage>
</organism>
<keyword evidence="3" id="KW-0732">Signal</keyword>
<protein>
    <submittedName>
        <fullName evidence="4">Inositol-trisphosphate receptor-interacting 1</fullName>
    </submittedName>
</protein>
<dbReference type="EMBL" id="KZ505871">
    <property type="protein sequence ID" value="PKU43792.1"/>
    <property type="molecule type" value="Genomic_DNA"/>
</dbReference>
<evidence type="ECO:0000256" key="2">
    <source>
        <dbReference type="SAM" id="Phobius"/>
    </source>
</evidence>
<feature type="compositionally biased region" description="Basic and acidic residues" evidence="1">
    <location>
        <begin position="100"/>
        <end position="109"/>
    </location>
</feature>
<keyword evidence="5" id="KW-1185">Reference proteome</keyword>
<evidence type="ECO:0000313" key="5">
    <source>
        <dbReference type="Proteomes" id="UP000233556"/>
    </source>
</evidence>
<feature type="region of interest" description="Disordered" evidence="1">
    <location>
        <begin position="92"/>
        <end position="122"/>
    </location>
</feature>
<keyword evidence="2" id="KW-0472">Membrane</keyword>
<keyword evidence="2" id="KW-1133">Transmembrane helix</keyword>
<feature type="transmembrane region" description="Helical" evidence="2">
    <location>
        <begin position="68"/>
        <end position="88"/>
    </location>
</feature>
<dbReference type="Proteomes" id="UP000233556">
    <property type="component" value="Unassembled WGS sequence"/>
</dbReference>
<dbReference type="AlphaFoldDB" id="A0A2I0UCL8"/>
<accession>A0A2I0UCL8</accession>
<reference evidence="5" key="1">
    <citation type="submission" date="2017-11" db="EMBL/GenBank/DDBJ databases">
        <authorList>
            <person name="Lima N.C."/>
            <person name="Parody-Merino A.M."/>
            <person name="Battley P.F."/>
            <person name="Fidler A.E."/>
            <person name="Prosdocimi F."/>
        </authorList>
    </citation>
    <scope>NUCLEOTIDE SEQUENCE [LARGE SCALE GENOMIC DNA]</scope>
</reference>
<proteinExistence type="predicted"/>
<evidence type="ECO:0000256" key="1">
    <source>
        <dbReference type="SAM" id="MobiDB-lite"/>
    </source>
</evidence>
<dbReference type="OrthoDB" id="9034619at2759"/>
<evidence type="ECO:0000256" key="3">
    <source>
        <dbReference type="SAM" id="SignalP"/>
    </source>
</evidence>
<name>A0A2I0UCL8_LIMLA</name>
<keyword evidence="2" id="KW-0812">Transmembrane</keyword>
<feature type="chain" id="PRO_5014129381" evidence="3">
    <location>
        <begin position="28"/>
        <end position="233"/>
    </location>
</feature>
<sequence length="233" mass="26244">MAATRLLLFQALHGFFQQMLAAALVEATPERVEQREASLREQVTQLLQGLEQAVFAWAAPLLPALQQWHFWATAAVLLLLLLGLCCWLRTRSRQPGSSSGKKEATTMDKADEEEESEEKSRRISAQRLLDLSESFAMVEELVDELLRICRKLSRNSFMPETRPVIGVSSTLGGWSGCEDDAIYRLLVPLKPPRGHAFHVDMGTSTKDTLERKASLRVELQCTCMREQLAEDML</sequence>